<comment type="caution">
    <text evidence="1">The sequence shown here is derived from an EMBL/GenBank/DDBJ whole genome shotgun (WGS) entry which is preliminary data.</text>
</comment>
<proteinExistence type="predicted"/>
<dbReference type="EMBL" id="BONC01000062">
    <property type="protein sequence ID" value="GIF60225.1"/>
    <property type="molecule type" value="Genomic_DNA"/>
</dbReference>
<name>A0ABQ4CBU6_9ACTN</name>
<reference evidence="1 2" key="1">
    <citation type="submission" date="2021-01" db="EMBL/GenBank/DDBJ databases">
        <title>Whole genome shotgun sequence of Asanoa iriomotensis NBRC 100142.</title>
        <authorList>
            <person name="Komaki H."/>
            <person name="Tamura T."/>
        </authorList>
    </citation>
    <scope>NUCLEOTIDE SEQUENCE [LARGE SCALE GENOMIC DNA]</scope>
    <source>
        <strain evidence="1 2">NBRC 100142</strain>
    </source>
</reference>
<evidence type="ECO:0000313" key="2">
    <source>
        <dbReference type="Proteomes" id="UP000624325"/>
    </source>
</evidence>
<gene>
    <name evidence="1" type="ORF">Air01nite_63200</name>
</gene>
<protein>
    <submittedName>
        <fullName evidence="1">Uncharacterized protein</fullName>
    </submittedName>
</protein>
<keyword evidence="2" id="KW-1185">Reference proteome</keyword>
<organism evidence="1 2">
    <name type="scientific">Asanoa iriomotensis</name>
    <dbReference type="NCBI Taxonomy" id="234613"/>
    <lineage>
        <taxon>Bacteria</taxon>
        <taxon>Bacillati</taxon>
        <taxon>Actinomycetota</taxon>
        <taxon>Actinomycetes</taxon>
        <taxon>Micromonosporales</taxon>
        <taxon>Micromonosporaceae</taxon>
        <taxon>Asanoa</taxon>
    </lineage>
</organism>
<evidence type="ECO:0000313" key="1">
    <source>
        <dbReference type="EMBL" id="GIF60225.1"/>
    </source>
</evidence>
<dbReference type="Proteomes" id="UP000624325">
    <property type="component" value="Unassembled WGS sequence"/>
</dbReference>
<dbReference type="RefSeq" id="WP_203707045.1">
    <property type="nucleotide sequence ID" value="NZ_BAAALU010000006.1"/>
</dbReference>
<sequence>MTILAPIVADSLGRWLRIPAYVVPGKAMPTDGPMSIYVASLYRTDKEGTTNAGRPYVQAMLSIGWLGFGVAPDFTGEWTGAGEAVRRLYAPDGVLLYPNPIGGQPRRNGDLLTVKVLFRAVQATQRERAA</sequence>
<accession>A0ABQ4CBU6</accession>